<dbReference type="GO" id="GO:0005576">
    <property type="term" value="C:extracellular region"/>
    <property type="evidence" value="ECO:0007669"/>
    <property type="project" value="InterPro"/>
</dbReference>
<dbReference type="GO" id="GO:0016787">
    <property type="term" value="F:hydrolase activity"/>
    <property type="evidence" value="ECO:0007669"/>
    <property type="project" value="UniProtKB-KW"/>
</dbReference>
<dbReference type="InterPro" id="IPR050955">
    <property type="entry name" value="Plant_Biomass_Hydrol_Est"/>
</dbReference>
<dbReference type="Gene3D" id="3.40.50.1820">
    <property type="entry name" value="alpha/beta hydrolase"/>
    <property type="match status" value="1"/>
</dbReference>
<reference evidence="4" key="1">
    <citation type="journal article" date="2021" name="bioRxiv">
        <title>Unraveling nitrogen, sulfur and carbon metabolic pathways and microbial community transcriptional responses to substrate deprivation and toxicity stresses in a bioreactor mimicking anoxic brackish coastal sediment conditions.</title>
        <authorList>
            <person name="Martins P.D."/>
            <person name="Echeveste M.J."/>
            <person name="Arshad A."/>
            <person name="Kurth J."/>
            <person name="Ouboter H."/>
            <person name="Jetten M.S.M."/>
            <person name="Welte C.U."/>
        </authorList>
    </citation>
    <scope>NUCLEOTIDE SEQUENCE</scope>
    <source>
        <strain evidence="4">MAG_39</strain>
    </source>
</reference>
<feature type="chain" id="PRO_5037532634" evidence="3">
    <location>
        <begin position="24"/>
        <end position="307"/>
    </location>
</feature>
<evidence type="ECO:0000313" key="4">
    <source>
        <dbReference type="EMBL" id="MBZ0155152.1"/>
    </source>
</evidence>
<dbReference type="SUPFAM" id="SSF53474">
    <property type="entry name" value="alpha/beta-Hydrolases"/>
    <property type="match status" value="1"/>
</dbReference>
<keyword evidence="2" id="KW-0378">Hydrolase</keyword>
<evidence type="ECO:0000256" key="3">
    <source>
        <dbReference type="SAM" id="SignalP"/>
    </source>
</evidence>
<dbReference type="Proteomes" id="UP000705867">
    <property type="component" value="Unassembled WGS sequence"/>
</dbReference>
<evidence type="ECO:0000256" key="2">
    <source>
        <dbReference type="ARBA" id="ARBA00022801"/>
    </source>
</evidence>
<comment type="caution">
    <text evidence="4">The sequence shown here is derived from an EMBL/GenBank/DDBJ whole genome shotgun (WGS) entry which is preliminary data.</text>
</comment>
<dbReference type="EMBL" id="JAIOIV010000022">
    <property type="protein sequence ID" value="MBZ0155152.1"/>
    <property type="molecule type" value="Genomic_DNA"/>
</dbReference>
<accession>A0A953J8E3</accession>
<keyword evidence="1 3" id="KW-0732">Signal</keyword>
<dbReference type="InterPro" id="IPR010126">
    <property type="entry name" value="Esterase_phb"/>
</dbReference>
<dbReference type="InterPro" id="IPR029058">
    <property type="entry name" value="AB_hydrolase_fold"/>
</dbReference>
<protein>
    <submittedName>
        <fullName evidence="4">Prolyl oligopeptidase family serine peptidase</fullName>
    </submittedName>
</protein>
<dbReference type="Pfam" id="PF10503">
    <property type="entry name" value="Esterase_PHB"/>
    <property type="match status" value="1"/>
</dbReference>
<gene>
    <name evidence="4" type="ORF">K8I29_02930</name>
</gene>
<feature type="signal peptide" evidence="3">
    <location>
        <begin position="1"/>
        <end position="23"/>
    </location>
</feature>
<proteinExistence type="predicted"/>
<evidence type="ECO:0000256" key="1">
    <source>
        <dbReference type="ARBA" id="ARBA00022729"/>
    </source>
</evidence>
<dbReference type="PANTHER" id="PTHR43037">
    <property type="entry name" value="UNNAMED PRODUCT-RELATED"/>
    <property type="match status" value="1"/>
</dbReference>
<reference evidence="4" key="2">
    <citation type="submission" date="2021-08" db="EMBL/GenBank/DDBJ databases">
        <authorList>
            <person name="Dalcin Martins P."/>
        </authorList>
    </citation>
    <scope>NUCLEOTIDE SEQUENCE</scope>
    <source>
        <strain evidence="4">MAG_39</strain>
    </source>
</reference>
<dbReference type="PANTHER" id="PTHR43037:SF1">
    <property type="entry name" value="BLL1128 PROTEIN"/>
    <property type="match status" value="1"/>
</dbReference>
<name>A0A953J8E3_9BACT</name>
<dbReference type="AlphaFoldDB" id="A0A953J8E3"/>
<organism evidence="4 5">
    <name type="scientific">Candidatus Nitrobium versatile</name>
    <dbReference type="NCBI Taxonomy" id="2884831"/>
    <lineage>
        <taxon>Bacteria</taxon>
        <taxon>Pseudomonadati</taxon>
        <taxon>Nitrospirota</taxon>
        <taxon>Nitrospiria</taxon>
        <taxon>Nitrospirales</taxon>
        <taxon>Nitrospiraceae</taxon>
        <taxon>Candidatus Nitrobium</taxon>
    </lineage>
</organism>
<sequence>MFLSLLRYAAAFFLTFSVMDNVAAFAEKGRSKVHELVVRDAGRSYLVYRPAAAGPGNAPLMIVLHGGLGNARHVEKMTGMNDVADTGGFLVAYPNGTGGRFRAMENLRTWNAGSCCGQAARQNIDDVSFIAKMIEDIHAHYSIDTRRVYVAGMSNGAMMAYRLACEIPDRIAAIITVSGTLAVDTCDAAKDIPVLHIHGDQDRYVPFGGGKGEKSVSGEAHRSVPDTIDLIIRPRQCGPPGKKSLEGGIDVFSYRCKNGAPVELYVINGGGHSWPGGHGRGGNDPDGRTFSASRQAWEFSKQFSKKN</sequence>
<evidence type="ECO:0000313" key="5">
    <source>
        <dbReference type="Proteomes" id="UP000705867"/>
    </source>
</evidence>